<dbReference type="SMART" id="SM00487">
    <property type="entry name" value="DEXDc"/>
    <property type="match status" value="1"/>
</dbReference>
<keyword evidence="4 6" id="KW-0347">Helicase</keyword>
<dbReference type="PANTHER" id="PTHR47958">
    <property type="entry name" value="ATP-DEPENDENT RNA HELICASE DBP3"/>
    <property type="match status" value="1"/>
</dbReference>
<dbReference type="SMART" id="SM00490">
    <property type="entry name" value="HELICc"/>
    <property type="match status" value="1"/>
</dbReference>
<keyword evidence="3 6" id="KW-0378">Hydrolase</keyword>
<proteinExistence type="evidence at transcript level"/>
<dbReference type="GO" id="GO:0005524">
    <property type="term" value="F:ATP binding"/>
    <property type="evidence" value="ECO:0007669"/>
    <property type="project" value="UniProtKB-KW"/>
</dbReference>
<dbReference type="SUPFAM" id="SSF52540">
    <property type="entry name" value="P-loop containing nucleoside triphosphate hydrolases"/>
    <property type="match status" value="1"/>
</dbReference>
<dbReference type="GO" id="GO:0003724">
    <property type="term" value="F:RNA helicase activity"/>
    <property type="evidence" value="ECO:0007669"/>
    <property type="project" value="UniProtKB-EC"/>
</dbReference>
<keyword evidence="5 6" id="KW-0067">ATP-binding</keyword>
<dbReference type="AlphaFoldDB" id="A0A0N7CRD6"/>
<dbReference type="EMBL" id="KM596771">
    <property type="protein sequence ID" value="AKN50599.1"/>
    <property type="molecule type" value="mRNA"/>
</dbReference>
<dbReference type="InterPro" id="IPR011545">
    <property type="entry name" value="DEAD/DEAH_box_helicase_dom"/>
</dbReference>
<protein>
    <recommendedName>
        <fullName evidence="1">RNA helicase</fullName>
        <ecNumber evidence="1">3.6.4.13</ecNumber>
    </recommendedName>
</protein>
<dbReference type="FunFam" id="3.40.50.300:FF:000008">
    <property type="entry name" value="ATP-dependent RNA helicase RhlB"/>
    <property type="match status" value="1"/>
</dbReference>
<evidence type="ECO:0000259" key="8">
    <source>
        <dbReference type="PROSITE" id="PS51194"/>
    </source>
</evidence>
<dbReference type="InterPro" id="IPR027417">
    <property type="entry name" value="P-loop_NTPase"/>
</dbReference>
<evidence type="ECO:0000256" key="5">
    <source>
        <dbReference type="ARBA" id="ARBA00022840"/>
    </source>
</evidence>
<dbReference type="GO" id="GO:0003676">
    <property type="term" value="F:nucleic acid binding"/>
    <property type="evidence" value="ECO:0007669"/>
    <property type="project" value="InterPro"/>
</dbReference>
<dbReference type="Gene3D" id="3.40.50.300">
    <property type="entry name" value="P-loop containing nucleotide triphosphate hydrolases"/>
    <property type="match status" value="2"/>
</dbReference>
<dbReference type="Pfam" id="PF00270">
    <property type="entry name" value="DEAD"/>
    <property type="match status" value="1"/>
</dbReference>
<evidence type="ECO:0000259" key="7">
    <source>
        <dbReference type="PROSITE" id="PS51192"/>
    </source>
</evidence>
<dbReference type="InterPro" id="IPR000629">
    <property type="entry name" value="RNA-helicase_DEAD-box_CS"/>
</dbReference>
<accession>A0A0N7CRD6</accession>
<evidence type="ECO:0000256" key="6">
    <source>
        <dbReference type="RuleBase" id="RU000492"/>
    </source>
</evidence>
<evidence type="ECO:0000256" key="3">
    <source>
        <dbReference type="ARBA" id="ARBA00022801"/>
    </source>
</evidence>
<dbReference type="GO" id="GO:0031047">
    <property type="term" value="P:regulatory ncRNA-mediated gene silencing"/>
    <property type="evidence" value="ECO:0007669"/>
    <property type="project" value="UniProtKB-ARBA"/>
</dbReference>
<dbReference type="Pfam" id="PF00271">
    <property type="entry name" value="Helicase_C"/>
    <property type="match status" value="1"/>
</dbReference>
<evidence type="ECO:0000256" key="4">
    <source>
        <dbReference type="ARBA" id="ARBA00022806"/>
    </source>
</evidence>
<name>A0A0N7CRD6_RHYAM</name>
<keyword evidence="2 6" id="KW-0547">Nucleotide-binding</keyword>
<organism evidence="9">
    <name type="scientific">Rhynchosciara americana</name>
    <name type="common">Fungus gnat</name>
    <dbReference type="NCBI Taxonomy" id="7186"/>
    <lineage>
        <taxon>Eukaryota</taxon>
        <taxon>Metazoa</taxon>
        <taxon>Ecdysozoa</taxon>
        <taxon>Arthropoda</taxon>
        <taxon>Hexapoda</taxon>
        <taxon>Insecta</taxon>
        <taxon>Pterygota</taxon>
        <taxon>Neoptera</taxon>
        <taxon>Endopterygota</taxon>
        <taxon>Diptera</taxon>
        <taxon>Nematocera</taxon>
        <taxon>Sciaroidea</taxon>
        <taxon>Sciaridae</taxon>
        <taxon>Rhynchosciara</taxon>
    </lineage>
</organism>
<reference evidence="9" key="1">
    <citation type="submission" date="2014-09" db="EMBL/GenBank/DDBJ databases">
        <title>RaVasa Expression Pattern in Germline of Rhynchosciara americana and its Association with Silencing of RaTART telomeric retrotransposon.</title>
        <authorList>
            <person name="Rezende-Teixeira P."/>
            <person name="Palomino N.B."/>
            <person name="Machado-Santelli G.M."/>
        </authorList>
    </citation>
    <scope>NUCLEOTIDE SEQUENCE</scope>
    <source>
        <tissue evidence="9">Ovary</tissue>
    </source>
</reference>
<dbReference type="GO" id="GO:0016787">
    <property type="term" value="F:hydrolase activity"/>
    <property type="evidence" value="ECO:0007669"/>
    <property type="project" value="UniProtKB-KW"/>
</dbReference>
<evidence type="ECO:0000256" key="2">
    <source>
        <dbReference type="ARBA" id="ARBA00022741"/>
    </source>
</evidence>
<dbReference type="InterPro" id="IPR014001">
    <property type="entry name" value="Helicase_ATP-bd"/>
</dbReference>
<dbReference type="EC" id="3.6.4.13" evidence="1"/>
<dbReference type="PROSITE" id="PS00039">
    <property type="entry name" value="DEAD_ATP_HELICASE"/>
    <property type="match status" value="1"/>
</dbReference>
<sequence length="324" mass="36366">MACAQTGSGKPAAFILPILNALLSDPRDFKVSRPQVVVISPTRELAIQIFNEFRKFSYGSYLKSIVIYGGTATRYQSSLVLDGCHILVATPGRLLDFIKRSYVTFEEIRFVVLDEADRMLDLGFMPAVNEIMNHSTMVKMHQRQTLMFSATFPSDIQVAAGDFLKDYVFIAIGVIGGACTDVEQLIYNVKKYDKREKLIQILDESDPSGTIVFVETKRDADFLASFLSETKHPTTSIHGDREQKQREEALADFKSSRMKILIATSVAARGLDIKNVNHVINYNLPKNIDDYVHRIGRTGRVGNRGKTPPVFYDPEEDVALSPQF</sequence>
<dbReference type="PROSITE" id="PS51194">
    <property type="entry name" value="HELICASE_CTER"/>
    <property type="match status" value="1"/>
</dbReference>
<dbReference type="CDD" id="cd18787">
    <property type="entry name" value="SF2_C_DEAD"/>
    <property type="match status" value="1"/>
</dbReference>
<dbReference type="PROSITE" id="PS51192">
    <property type="entry name" value="HELICASE_ATP_BIND_1"/>
    <property type="match status" value="1"/>
</dbReference>
<evidence type="ECO:0000313" key="9">
    <source>
        <dbReference type="EMBL" id="AKN50599.1"/>
    </source>
</evidence>
<dbReference type="InterPro" id="IPR001650">
    <property type="entry name" value="Helicase_C-like"/>
</dbReference>
<comment type="similarity">
    <text evidence="6">Belongs to the DEAD box helicase family.</text>
</comment>
<feature type="domain" description="Helicase ATP-binding" evidence="7">
    <location>
        <begin position="1"/>
        <end position="170"/>
    </location>
</feature>
<evidence type="ECO:0000256" key="1">
    <source>
        <dbReference type="ARBA" id="ARBA00012552"/>
    </source>
</evidence>
<feature type="domain" description="Helicase C-terminal" evidence="8">
    <location>
        <begin position="181"/>
        <end position="324"/>
    </location>
</feature>